<reference evidence="1" key="1">
    <citation type="submission" date="2021-11" db="EMBL/GenBank/DDBJ databases">
        <title>Streptomyces corallinus and Kineosporia corallina sp. nov., two new coral-derived marine actinobacteria.</title>
        <authorList>
            <person name="Buangrab K."/>
            <person name="Sutthacheep M."/>
            <person name="Yeemin T."/>
            <person name="Harunari E."/>
            <person name="Igarashi Y."/>
            <person name="Sripreechasak P."/>
            <person name="Kanchanasin P."/>
            <person name="Tanasupawat S."/>
            <person name="Phongsopitanun W."/>
        </authorList>
    </citation>
    <scope>NUCLEOTIDE SEQUENCE</scope>
    <source>
        <strain evidence="1">JCM 31032</strain>
    </source>
</reference>
<dbReference type="AlphaFoldDB" id="A0A9X1NJ22"/>
<dbReference type="EMBL" id="JAJOMB010000025">
    <property type="protein sequence ID" value="MCD5315947.1"/>
    <property type="molecule type" value="Genomic_DNA"/>
</dbReference>
<sequence>MNHPEVSSYLAHLPPALWREEQAGALGLGSMLRIFEKIATGIDDDVPLPALTDQIAGLHRIFDPWTTPPQFLPWLASWVALTFPTLQNEPVWDEYQRRKVTAGIAQVYRLRGRKAGLNRYLDLYAVGTTRPRICVDDGARLFAVTPRPQALATVEALGVQPPLVGTGKIQRNGITRPWCVTADSSGHLFVGDAGVPSIQVAPAPDIPTPSSWWRLDPSGRYPLTGTPPLPAPLNTGNLLTDIDPIAAVTVLETAYAITRSGRLLALPEPFTGTATVLTTLTNPTAPVWIVAMTLDPATGQLLVLDRGGRHPQMARPSLITVTPEPLTSTRTALPGLTEPLSLIARPDGTLLIGDGGPQEPDPGVPSQLTGNLFTVQRRTTPWTVTAQLPADPATNPLVSPTGLAELDGQLYVLDAGLKPFEPSPSDPFVCPVAEHAAIYHYSEGTLTRITEPGQFVFPTGLGVGQNRLLVADPGRLAVNFQPYLARVLPSRFDVGVHFTAARVPQDPVARKHTLQQAVGAISTIVNDQKPAHTMWSLTTSSE</sequence>
<comment type="caution">
    <text evidence="1">The sequence shown here is derived from an EMBL/GenBank/DDBJ whole genome shotgun (WGS) entry which is preliminary data.</text>
</comment>
<dbReference type="Pfam" id="PF09684">
    <property type="entry name" value="Tail_P2_I"/>
    <property type="match status" value="1"/>
</dbReference>
<protein>
    <submittedName>
        <fullName evidence="1">Phage tail protein</fullName>
    </submittedName>
</protein>
<dbReference type="Proteomes" id="UP001138997">
    <property type="component" value="Unassembled WGS sequence"/>
</dbReference>
<dbReference type="SUPFAM" id="SSF101898">
    <property type="entry name" value="NHL repeat"/>
    <property type="match status" value="1"/>
</dbReference>
<name>A0A9X1NJ22_9ACTN</name>
<organism evidence="1 2">
    <name type="scientific">Kineosporia babensis</name>
    <dbReference type="NCBI Taxonomy" id="499548"/>
    <lineage>
        <taxon>Bacteria</taxon>
        <taxon>Bacillati</taxon>
        <taxon>Actinomycetota</taxon>
        <taxon>Actinomycetes</taxon>
        <taxon>Kineosporiales</taxon>
        <taxon>Kineosporiaceae</taxon>
        <taxon>Kineosporia</taxon>
    </lineage>
</organism>
<keyword evidence="2" id="KW-1185">Reference proteome</keyword>
<evidence type="ECO:0000313" key="1">
    <source>
        <dbReference type="EMBL" id="MCD5315947.1"/>
    </source>
</evidence>
<dbReference type="InterPro" id="IPR006521">
    <property type="entry name" value="Tail_protein_I"/>
</dbReference>
<dbReference type="RefSeq" id="WP_231448767.1">
    <property type="nucleotide sequence ID" value="NZ_JAJOMB010000025.1"/>
</dbReference>
<gene>
    <name evidence="1" type="ORF">LR394_34135</name>
</gene>
<accession>A0A9X1NJ22</accession>
<proteinExistence type="predicted"/>
<evidence type="ECO:0000313" key="2">
    <source>
        <dbReference type="Proteomes" id="UP001138997"/>
    </source>
</evidence>